<feature type="transmembrane region" description="Helical" evidence="5">
    <location>
        <begin position="23"/>
        <end position="40"/>
    </location>
</feature>
<keyword evidence="3" id="KW-0808">Transferase</keyword>
<comment type="pathway">
    <text evidence="4">Phospholipid metabolism.</text>
</comment>
<dbReference type="GO" id="GO:0032259">
    <property type="term" value="P:methylation"/>
    <property type="evidence" value="ECO:0007669"/>
    <property type="project" value="UniProtKB-KW"/>
</dbReference>
<evidence type="ECO:0000256" key="4">
    <source>
        <dbReference type="ARBA" id="ARBA00025707"/>
    </source>
</evidence>
<evidence type="ECO:0000256" key="5">
    <source>
        <dbReference type="SAM" id="Phobius"/>
    </source>
</evidence>
<dbReference type="SUPFAM" id="SSF53335">
    <property type="entry name" value="S-adenosyl-L-methionine-dependent methyltransferases"/>
    <property type="match status" value="1"/>
</dbReference>
<reference evidence="7" key="1">
    <citation type="journal article" date="2020" name="Nature">
        <title>Giant virus diversity and host interactions through global metagenomics.</title>
        <authorList>
            <person name="Schulz F."/>
            <person name="Roux S."/>
            <person name="Paez-Espino D."/>
            <person name="Jungbluth S."/>
            <person name="Walsh D.A."/>
            <person name="Denef V.J."/>
            <person name="McMahon K.D."/>
            <person name="Konstantinidis K.T."/>
            <person name="Eloe-Fadrosh E.A."/>
            <person name="Kyrpides N.C."/>
            <person name="Woyke T."/>
        </authorList>
    </citation>
    <scope>NUCLEOTIDE SEQUENCE</scope>
    <source>
        <strain evidence="7">GVMAG-M-3300021425-30</strain>
    </source>
</reference>
<keyword evidence="5" id="KW-0472">Membrane</keyword>
<evidence type="ECO:0000256" key="3">
    <source>
        <dbReference type="ARBA" id="ARBA00022679"/>
    </source>
</evidence>
<dbReference type="Pfam" id="PF08241">
    <property type="entry name" value="Methyltransf_11"/>
    <property type="match status" value="1"/>
</dbReference>
<dbReference type="EMBL" id="MN739467">
    <property type="protein sequence ID" value="QHT06301.1"/>
    <property type="molecule type" value="Genomic_DNA"/>
</dbReference>
<protein>
    <recommendedName>
        <fullName evidence="6">Methyltransferase type 11 domain-containing protein</fullName>
    </recommendedName>
</protein>
<dbReference type="InterPro" id="IPR013216">
    <property type="entry name" value="Methyltransf_11"/>
</dbReference>
<dbReference type="CDD" id="cd02440">
    <property type="entry name" value="AdoMet_MTases"/>
    <property type="match status" value="1"/>
</dbReference>
<evidence type="ECO:0000313" key="7">
    <source>
        <dbReference type="EMBL" id="QHT06301.1"/>
    </source>
</evidence>
<keyword evidence="5" id="KW-0812">Transmembrane</keyword>
<dbReference type="AlphaFoldDB" id="A0A6C0CP97"/>
<dbReference type="PANTHER" id="PTHR44307">
    <property type="entry name" value="PHOSPHOETHANOLAMINE METHYLTRANSFERASE"/>
    <property type="match status" value="1"/>
</dbReference>
<keyword evidence="2" id="KW-0489">Methyltransferase</keyword>
<dbReference type="InterPro" id="IPR029063">
    <property type="entry name" value="SAM-dependent_MTases_sf"/>
</dbReference>
<evidence type="ECO:0000259" key="6">
    <source>
        <dbReference type="Pfam" id="PF08241"/>
    </source>
</evidence>
<keyword evidence="5" id="KW-1133">Transmembrane helix</keyword>
<dbReference type="PANTHER" id="PTHR44307:SF2">
    <property type="entry name" value="PHOSPHOETHANOLAMINE METHYLTRANSFERASE ISOFORM X1"/>
    <property type="match status" value="1"/>
</dbReference>
<dbReference type="GO" id="GO:0008757">
    <property type="term" value="F:S-adenosylmethionine-dependent methyltransferase activity"/>
    <property type="evidence" value="ECO:0007669"/>
    <property type="project" value="InterPro"/>
</dbReference>
<evidence type="ECO:0000256" key="2">
    <source>
        <dbReference type="ARBA" id="ARBA00022603"/>
    </source>
</evidence>
<name>A0A6C0CP97_9ZZZZ</name>
<sequence>MARKNFLSSILRSWKKSTTMEKVFYVSFTVVVVLVLYNITKPNVESFESSAEFIVKRGSEIYDDFYVNIYDNLLFNNIKNDYEIGKIMTTKPGPNSVILDIGSGTGHHVGQLKKLGYNASGIDISPSMVKKAKENYPDCNFKVADVSKNINFQPASLTHILCLYFTIYMIKDKRHFFNNCSSWLIPGGYLILHLVDRDKFDPILPVADVFGGVDPQQYAKKRITNTVASFDTHDYKANFDIKGDTAMFIETFKSKANGSVRKHEHKLFMQSQKEILAIAKDAGFILVSESEMKACKYNNQFIYILQKPQ</sequence>
<proteinExistence type="predicted"/>
<accession>A0A6C0CP97</accession>
<comment type="pathway">
    <text evidence="1">Lipid metabolism.</text>
</comment>
<evidence type="ECO:0000256" key="1">
    <source>
        <dbReference type="ARBA" id="ARBA00005189"/>
    </source>
</evidence>
<dbReference type="Gene3D" id="3.40.50.150">
    <property type="entry name" value="Vaccinia Virus protein VP39"/>
    <property type="match status" value="1"/>
</dbReference>
<feature type="domain" description="Methyltransferase type 11" evidence="6">
    <location>
        <begin position="99"/>
        <end position="192"/>
    </location>
</feature>
<organism evidence="7">
    <name type="scientific">viral metagenome</name>
    <dbReference type="NCBI Taxonomy" id="1070528"/>
    <lineage>
        <taxon>unclassified sequences</taxon>
        <taxon>metagenomes</taxon>
        <taxon>organismal metagenomes</taxon>
    </lineage>
</organism>